<feature type="domain" description="Single cache" evidence="6">
    <location>
        <begin position="75"/>
        <end position="127"/>
    </location>
</feature>
<comment type="subcellular location">
    <subcellularLocation>
        <location evidence="1">Cell membrane</location>
        <topology evidence="1">Multi-pass membrane protein</topology>
    </subcellularLocation>
</comment>
<keyword evidence="5" id="KW-0472">Membrane</keyword>
<keyword evidence="4" id="KW-1133">Transmembrane helix</keyword>
<evidence type="ECO:0000256" key="2">
    <source>
        <dbReference type="ARBA" id="ARBA00022475"/>
    </source>
</evidence>
<dbReference type="InterPro" id="IPR033463">
    <property type="entry name" value="sCache_3"/>
</dbReference>
<keyword evidence="3" id="KW-0812">Transmembrane</keyword>
<evidence type="ECO:0000256" key="4">
    <source>
        <dbReference type="ARBA" id="ARBA00022989"/>
    </source>
</evidence>
<dbReference type="AlphaFoldDB" id="A0AB39KWF4"/>
<dbReference type="RefSeq" id="WP_369061695.1">
    <property type="nucleotide sequence ID" value="NZ_CP158375.1"/>
</dbReference>
<evidence type="ECO:0000256" key="5">
    <source>
        <dbReference type="ARBA" id="ARBA00023136"/>
    </source>
</evidence>
<evidence type="ECO:0000256" key="1">
    <source>
        <dbReference type="ARBA" id="ARBA00004651"/>
    </source>
</evidence>
<evidence type="ECO:0000256" key="3">
    <source>
        <dbReference type="ARBA" id="ARBA00022692"/>
    </source>
</evidence>
<sequence length="256" mass="26470">MPSDISTKVSLTVVAAFLILLPSLLLIVAKNSLDFAKTQAVAQQETSMRVAWDAIGGRHATFSRQGDQLLANGEPLNGDIASVDHIKELVGGVATVFMGDTRIATNVLEVDGGRAIGTKLAASPVHDAAGLSEVNIAVNQMDQTTQHNSDGQQFLELQPVPAARGGHAQAPGGAVPGERNAFGSPDGRLGAGAGLKPAFTPGPGPFFAFDQIGVAVHLSGHDFQHASRRAIGHLRGLAARLFGDGAKFEDVGHAPP</sequence>
<dbReference type="Pfam" id="PF17202">
    <property type="entry name" value="sCache_3_3"/>
    <property type="match status" value="1"/>
</dbReference>
<protein>
    <submittedName>
        <fullName evidence="7">Cache domain-containing protein</fullName>
    </submittedName>
</protein>
<evidence type="ECO:0000259" key="6">
    <source>
        <dbReference type="Pfam" id="PF17202"/>
    </source>
</evidence>
<keyword evidence="2" id="KW-1003">Cell membrane</keyword>
<name>A0AB39KWF4_9CAUL</name>
<evidence type="ECO:0000313" key="7">
    <source>
        <dbReference type="EMBL" id="XDO98068.1"/>
    </source>
</evidence>
<gene>
    <name evidence="7" type="ORF">ABOZ73_06540</name>
</gene>
<dbReference type="EMBL" id="CP158375">
    <property type="protein sequence ID" value="XDO98068.1"/>
    <property type="molecule type" value="Genomic_DNA"/>
</dbReference>
<reference evidence="7" key="1">
    <citation type="submission" date="2024-06" db="EMBL/GenBank/DDBJ databases">
        <title>Caulobacter inopinatus, sp. nov.</title>
        <authorList>
            <person name="Donachie S.P."/>
        </authorList>
    </citation>
    <scope>NUCLEOTIDE SEQUENCE</scope>
    <source>
        <strain evidence="7">73W</strain>
    </source>
</reference>
<accession>A0AB39KWF4</accession>
<organism evidence="7">
    <name type="scientific">Caulobacter sp. 73W</name>
    <dbReference type="NCBI Taxonomy" id="3161137"/>
    <lineage>
        <taxon>Bacteria</taxon>
        <taxon>Pseudomonadati</taxon>
        <taxon>Pseudomonadota</taxon>
        <taxon>Alphaproteobacteria</taxon>
        <taxon>Caulobacterales</taxon>
        <taxon>Caulobacteraceae</taxon>
        <taxon>Caulobacter</taxon>
    </lineage>
</organism>
<proteinExistence type="predicted"/>
<dbReference type="GO" id="GO:0005886">
    <property type="term" value="C:plasma membrane"/>
    <property type="evidence" value="ECO:0007669"/>
    <property type="project" value="UniProtKB-SubCell"/>
</dbReference>